<feature type="region of interest" description="Disordered" evidence="9">
    <location>
        <begin position="1"/>
        <end position="54"/>
    </location>
</feature>
<evidence type="ECO:0000259" key="10">
    <source>
        <dbReference type="PROSITE" id="PS50067"/>
    </source>
</evidence>
<evidence type="ECO:0000256" key="3">
    <source>
        <dbReference type="ARBA" id="ARBA00022701"/>
    </source>
</evidence>
<keyword evidence="6 8" id="KW-0505">Motor protein</keyword>
<feature type="region of interest" description="Disordered" evidence="9">
    <location>
        <begin position="149"/>
        <end position="177"/>
    </location>
</feature>
<comment type="similarity">
    <text evidence="8">Belongs to the TRAFAC class myosin-kinesin ATPase superfamily. Kinesin family.</text>
</comment>
<keyword evidence="7" id="KW-0206">Cytoskeleton</keyword>
<feature type="compositionally biased region" description="Basic and acidic residues" evidence="9">
    <location>
        <begin position="152"/>
        <end position="172"/>
    </location>
</feature>
<dbReference type="EMBL" id="GEZM01038159">
    <property type="protein sequence ID" value="JAV81757.1"/>
    <property type="molecule type" value="Transcribed_RNA"/>
</dbReference>
<dbReference type="GO" id="GO:0008017">
    <property type="term" value="F:microtubule binding"/>
    <property type="evidence" value="ECO:0007669"/>
    <property type="project" value="InterPro"/>
</dbReference>
<feature type="region of interest" description="Disordered" evidence="9">
    <location>
        <begin position="1391"/>
        <end position="1448"/>
    </location>
</feature>
<dbReference type="GO" id="GO:0005524">
    <property type="term" value="F:ATP binding"/>
    <property type="evidence" value="ECO:0007669"/>
    <property type="project" value="UniProtKB-UniRule"/>
</dbReference>
<feature type="compositionally biased region" description="Polar residues" evidence="9">
    <location>
        <begin position="801"/>
        <end position="837"/>
    </location>
</feature>
<evidence type="ECO:0000256" key="2">
    <source>
        <dbReference type="ARBA" id="ARBA00022490"/>
    </source>
</evidence>
<evidence type="ECO:0000256" key="6">
    <source>
        <dbReference type="ARBA" id="ARBA00023175"/>
    </source>
</evidence>
<keyword evidence="5 8" id="KW-0067">ATP-binding</keyword>
<feature type="compositionally biased region" description="Pro residues" evidence="9">
    <location>
        <begin position="16"/>
        <end position="29"/>
    </location>
</feature>
<dbReference type="PRINTS" id="PR00380">
    <property type="entry name" value="KINESINHEAVY"/>
</dbReference>
<feature type="compositionally biased region" description="Basic and acidic residues" evidence="9">
    <location>
        <begin position="190"/>
        <end position="199"/>
    </location>
</feature>
<comment type="subcellular location">
    <subcellularLocation>
        <location evidence="1">Cytoplasm</location>
        <location evidence="1">Cytoskeleton</location>
    </subcellularLocation>
</comment>
<feature type="region of interest" description="Disordered" evidence="9">
    <location>
        <begin position="1306"/>
        <end position="1371"/>
    </location>
</feature>
<keyword evidence="3" id="KW-0493">Microtubule</keyword>
<feature type="compositionally biased region" description="Polar residues" evidence="9">
    <location>
        <begin position="212"/>
        <end position="234"/>
    </location>
</feature>
<dbReference type="InterPro" id="IPR001752">
    <property type="entry name" value="Kinesin_motor_dom"/>
</dbReference>
<keyword evidence="2" id="KW-0963">Cytoplasm</keyword>
<feature type="region of interest" description="Disordered" evidence="9">
    <location>
        <begin position="778"/>
        <end position="837"/>
    </location>
</feature>
<dbReference type="SUPFAM" id="SSF52540">
    <property type="entry name" value="P-loop containing nucleoside triphosphate hydrolases"/>
    <property type="match status" value="1"/>
</dbReference>
<feature type="compositionally biased region" description="Basic and acidic residues" evidence="9">
    <location>
        <begin position="1416"/>
        <end position="1430"/>
    </location>
</feature>
<evidence type="ECO:0000256" key="5">
    <source>
        <dbReference type="ARBA" id="ARBA00022840"/>
    </source>
</evidence>
<evidence type="ECO:0000256" key="1">
    <source>
        <dbReference type="ARBA" id="ARBA00004245"/>
    </source>
</evidence>
<organism evidence="11">
    <name type="scientific">Photinus pyralis</name>
    <name type="common">Common eastern firefly</name>
    <name type="synonym">Lampyris pyralis</name>
    <dbReference type="NCBI Taxonomy" id="7054"/>
    <lineage>
        <taxon>Eukaryota</taxon>
        <taxon>Metazoa</taxon>
        <taxon>Ecdysozoa</taxon>
        <taxon>Arthropoda</taxon>
        <taxon>Hexapoda</taxon>
        <taxon>Insecta</taxon>
        <taxon>Pterygota</taxon>
        <taxon>Neoptera</taxon>
        <taxon>Endopterygota</taxon>
        <taxon>Coleoptera</taxon>
        <taxon>Polyphaga</taxon>
        <taxon>Elateriformia</taxon>
        <taxon>Elateroidea</taxon>
        <taxon>Lampyridae</taxon>
        <taxon>Lampyrinae</taxon>
        <taxon>Photinus</taxon>
    </lineage>
</organism>
<dbReference type="GO" id="GO:0003777">
    <property type="term" value="F:microtubule motor activity"/>
    <property type="evidence" value="ECO:0007669"/>
    <property type="project" value="InterPro"/>
</dbReference>
<dbReference type="PANTHER" id="PTHR21608">
    <property type="entry name" value="KINESIN-LIKE PROTEIN CG14535"/>
    <property type="match status" value="1"/>
</dbReference>
<dbReference type="FunFam" id="3.40.850.10:FF:000147">
    <property type="entry name" value="kinesin-like protein CG14535"/>
    <property type="match status" value="1"/>
</dbReference>
<dbReference type="PROSITE" id="PS50067">
    <property type="entry name" value="KINESIN_MOTOR_2"/>
    <property type="match status" value="1"/>
</dbReference>
<evidence type="ECO:0000256" key="4">
    <source>
        <dbReference type="ARBA" id="ARBA00022741"/>
    </source>
</evidence>
<dbReference type="InterPro" id="IPR027417">
    <property type="entry name" value="P-loop_NTPase"/>
</dbReference>
<feature type="compositionally biased region" description="Basic and acidic residues" evidence="9">
    <location>
        <begin position="1392"/>
        <end position="1403"/>
    </location>
</feature>
<evidence type="ECO:0000256" key="9">
    <source>
        <dbReference type="SAM" id="MobiDB-lite"/>
    </source>
</evidence>
<evidence type="ECO:0000256" key="7">
    <source>
        <dbReference type="ARBA" id="ARBA00023212"/>
    </source>
</evidence>
<dbReference type="Gene3D" id="3.40.850.10">
    <property type="entry name" value="Kinesin motor domain"/>
    <property type="match status" value="1"/>
</dbReference>
<dbReference type="GO" id="GO:0007018">
    <property type="term" value="P:microtubule-based movement"/>
    <property type="evidence" value="ECO:0007669"/>
    <property type="project" value="InterPro"/>
</dbReference>
<feature type="region of interest" description="Disordered" evidence="9">
    <location>
        <begin position="700"/>
        <end position="765"/>
    </location>
</feature>
<feature type="compositionally biased region" description="Low complexity" evidence="9">
    <location>
        <begin position="718"/>
        <end position="734"/>
    </location>
</feature>
<accession>A0A1Y1MEK8</accession>
<feature type="binding site" evidence="8">
    <location>
        <begin position="455"/>
        <end position="462"/>
    </location>
    <ligand>
        <name>ATP</name>
        <dbReference type="ChEBI" id="CHEBI:30616"/>
    </ligand>
</feature>
<proteinExistence type="inferred from homology"/>
<dbReference type="Pfam" id="PF00225">
    <property type="entry name" value="Kinesin"/>
    <property type="match status" value="1"/>
</dbReference>
<name>A0A1Y1MEK8_PHOPY</name>
<dbReference type="InterPro" id="IPR036961">
    <property type="entry name" value="Kinesin_motor_dom_sf"/>
</dbReference>
<protein>
    <recommendedName>
        <fullName evidence="10">Kinesin motor domain-containing protein</fullName>
    </recommendedName>
</protein>
<feature type="domain" description="Kinesin motor" evidence="10">
    <location>
        <begin position="356"/>
        <end position="692"/>
    </location>
</feature>
<dbReference type="InterPro" id="IPR027640">
    <property type="entry name" value="Kinesin-like_fam"/>
</dbReference>
<evidence type="ECO:0000256" key="8">
    <source>
        <dbReference type="PROSITE-ProRule" id="PRU00283"/>
    </source>
</evidence>
<dbReference type="GO" id="GO:0005874">
    <property type="term" value="C:microtubule"/>
    <property type="evidence" value="ECO:0007669"/>
    <property type="project" value="UniProtKB-KW"/>
</dbReference>
<sequence length="1480" mass="164145">MEFGRPVGRKKTAVPVLPPRIPTPMPPPNNNNSIRSSRPREQNTKVHPSSVGSDIPKLISKDSYKLLDNDVKTAWINPRLISKVDMSAITSKEYVPPEVRNMNGYYYNHNLSLQKQGCGRSHDREWESTVNGRAKPRLVAAVPTLTVTQSVEHAKRDKVDSKNSRATTDAHHTKNINSESRILKSFYTKSHMESTERHHANANNIRGYPSKTFANQSRGKQSHAHQSYSRSNTQRALPVEVQKVKGVVGYQSRVDYVGGGIVGHESGVYGMYSETRYAFAVNGVAGNPAQTSAAAAFFARAAQKLNLSSSPHRRKRHNSEDAESLGFCGVLQRSPPPVPPALLRRIGVKEVTGVGKVKVMLRVSTPPGNASPENGSFNNFFNLDKRKKQVTLMDPSTCGSVAPEDRRVGVAAPKMFAFDAIFSQDDSQTEVCSSALTDVIHAVINGTDGCLFCFGHAGLGKSYTMLGTPENANTLGIIPCAISWLFRGINEQKQKTGARFSVRVSAVEVSGPTNQLRDLLSGYSNDSEQSPGVYLRDDPLFGNQPPHCELRVPTAERAAHYLDIAIESRAPTKEEARNSHLLFTLHVYQYSVAGKGGVAGGRSRLHLFDLGNSERGKSSGGIPLSGLGNILLAIFNGQKHLPYKEHKLTHLLKDCLNSLTCHAAMIAHVSSYAQNYLDTLTTVQLASRIHRMRRRRIKFVSAGVGNGSGGSSGEEATRTTGTSSEPDPSSSDLSADTVIYVGPADDATDGEHPPVYIPSLNSGDNRCAMSKALRGSTAEQRLNKVSVLQKPSVSDEKTSTHRPSIKTSCQSNKTSPAHTNSPKSSPSRIPSTKSKTQLLEGIKHSVNGGSDEHWIDGPRISKSKVAEARHLMKEPCHVKKRETWIDGPMHADSAAYGYMDSHKKNMIRKWVEHQTSQIQRKQSSYIKIHDQKSGKEQFKELTQFKTYDEDVLKAIDSQKNENIEESVIRTGLKLSSGKVNNDAILECRTPEEREAEFSIAIEEEFEDDEEAVEMPPALPLIQPLSSREVSMESLDNLLKERLISHQSAHEDDLDDNICSDEDEILEIIEVEEPLEPVPTQDCCLQVTEEDIAFCMGILENPLPEVDQENPLDHPLRILSQENLTVVSTFTDSMSVYTDLERILPRHRYDPKYGLYNDDYEDPDNPYIKNDMSDEVSQQKFNQLARLHELYSHSLAKAGVTGSDVYKQLKPNLKPLTRCESLSLSDMLYGVNGLETSSIYSEPAYIPDEEKFCENCKVSMTRPATAQHWYDDAHLSFSNNELSATESALPPISRRFQRYCHKYPKDSDTLAHLRHPDGASNPNLREESERTPGNGASAIAGSKRSYSNIIPPEEVKSSRPLTPPNSLPSTERINRNIISIEGGFTSIKLNQKQSDDYDSGHDSTPRTSKHSPAAISRRAESGYDSVVRDSESSSIDSDTSRLSHLHNRRGKCKHKHDKSFCSWFLHPFTCKYIHEPPETHF</sequence>
<keyword evidence="4 8" id="KW-0547">Nucleotide-binding</keyword>
<feature type="region of interest" description="Disordered" evidence="9">
    <location>
        <begin position="190"/>
        <end position="234"/>
    </location>
</feature>
<reference evidence="11" key="1">
    <citation type="journal article" date="2016" name="Sci. Rep.">
        <title>Molecular characterization of firefly nuptial gifts: a multi-omics approach sheds light on postcopulatory sexual selection.</title>
        <authorList>
            <person name="Al-Wathiqui N."/>
            <person name="Fallon T.R."/>
            <person name="South A."/>
            <person name="Weng J.K."/>
            <person name="Lewis S.M."/>
        </authorList>
    </citation>
    <scope>NUCLEOTIDE SEQUENCE</scope>
</reference>
<dbReference type="SMART" id="SM00129">
    <property type="entry name" value="KISc"/>
    <property type="match status" value="1"/>
</dbReference>
<dbReference type="PANTHER" id="PTHR21608:SF7">
    <property type="entry name" value="KINESIN-LIKE PROTEIN CG14535"/>
    <property type="match status" value="1"/>
</dbReference>
<evidence type="ECO:0000313" key="11">
    <source>
        <dbReference type="EMBL" id="JAV81757.1"/>
    </source>
</evidence>
<feature type="compositionally biased region" description="Low complexity" evidence="9">
    <location>
        <begin position="1431"/>
        <end position="1441"/>
    </location>
</feature>
<feature type="compositionally biased region" description="Basic and acidic residues" evidence="9">
    <location>
        <begin position="1306"/>
        <end position="1316"/>
    </location>
</feature>